<dbReference type="PANTHER" id="PTHR10416">
    <property type="entry name" value="DNA POLYMERASE DELTA SUBUNIT 2"/>
    <property type="match status" value="1"/>
</dbReference>
<name>A0A8D9BB36_9HEMI</name>
<comment type="similarity">
    <text evidence="2">Belongs to the DNA polymerase delta/II small subunit family.</text>
</comment>
<dbReference type="EMBL" id="HBUF01006430">
    <property type="protein sequence ID" value="CAG6607082.1"/>
    <property type="molecule type" value="Transcribed_RNA"/>
</dbReference>
<dbReference type="GO" id="GO:0006271">
    <property type="term" value="P:DNA strand elongation involved in DNA replication"/>
    <property type="evidence" value="ECO:0007669"/>
    <property type="project" value="TreeGrafter"/>
</dbReference>
<proteinExistence type="inferred from homology"/>
<dbReference type="Gene3D" id="3.60.21.50">
    <property type="match status" value="1"/>
</dbReference>
<dbReference type="Pfam" id="PF04042">
    <property type="entry name" value="DNA_pol_E_B"/>
    <property type="match status" value="1"/>
</dbReference>
<reference evidence="7" key="1">
    <citation type="submission" date="2021-05" db="EMBL/GenBank/DDBJ databases">
        <authorList>
            <person name="Alioto T."/>
            <person name="Alioto T."/>
            <person name="Gomez Garrido J."/>
        </authorList>
    </citation>
    <scope>NUCLEOTIDE SEQUENCE</scope>
</reference>
<dbReference type="PANTHER" id="PTHR10416:SF0">
    <property type="entry name" value="DNA POLYMERASE DELTA SUBUNIT 2"/>
    <property type="match status" value="1"/>
</dbReference>
<sequence length="442" mass="49424">MKNIENKAHTRATADYKNLSQCFRLSTKDYSKQFAHIYAARLNKMKECLLERVSQKWGSSVPVLKLSDLNDTVTEECVLIGTFFKHQELKPNILKEISEELKLVPQPQHTNFVSNSDELILEDELQRIPLHGNIDIHNQVTGVVVAIKGLSVGNGKFQVSDVCYATPVFKPRTTVCSNENKYMVLMSGINTAMFHKPILPELYSLVQLLTGWLGDGEDLVEGSSIVRVVIAGNTIRSVPKEKITILSNKDNATQADLEAMDLADKILTDFVSNLEVDLMPGEFDPANITLPQQPLHPCLFPEASKYSTFHPVTNPYIFELNGKLVIGTSGQPVNDIVKISNMSNSLDILEYTLRCGHVAPTAPDTLPCYPFYDIDPMIIENCPDVYFAGNQSKFETKTIEIEKGKHVRLISVPDFFSTKSVAVLNLSTLECHSLTVEDFEER</sequence>
<evidence type="ECO:0000259" key="6">
    <source>
        <dbReference type="Pfam" id="PF18018"/>
    </source>
</evidence>
<evidence type="ECO:0000256" key="1">
    <source>
        <dbReference type="ARBA" id="ARBA00004123"/>
    </source>
</evidence>
<dbReference type="InterPro" id="IPR041863">
    <property type="entry name" value="PolD2_C"/>
</dbReference>
<organism evidence="7">
    <name type="scientific">Cacopsylla melanoneura</name>
    <dbReference type="NCBI Taxonomy" id="428564"/>
    <lineage>
        <taxon>Eukaryota</taxon>
        <taxon>Metazoa</taxon>
        <taxon>Ecdysozoa</taxon>
        <taxon>Arthropoda</taxon>
        <taxon>Hexapoda</taxon>
        <taxon>Insecta</taxon>
        <taxon>Pterygota</taxon>
        <taxon>Neoptera</taxon>
        <taxon>Paraneoptera</taxon>
        <taxon>Hemiptera</taxon>
        <taxon>Sternorrhyncha</taxon>
        <taxon>Psylloidea</taxon>
        <taxon>Psyllidae</taxon>
        <taxon>Psyllinae</taxon>
        <taxon>Cacopsylla</taxon>
    </lineage>
</organism>
<evidence type="ECO:0000259" key="5">
    <source>
        <dbReference type="Pfam" id="PF04042"/>
    </source>
</evidence>
<accession>A0A8D9BB36</accession>
<dbReference type="EMBL" id="HBUF01625265">
    <property type="protein sequence ID" value="CAG6781945.1"/>
    <property type="molecule type" value="Transcribed_RNA"/>
</dbReference>
<dbReference type="InterPro" id="IPR007185">
    <property type="entry name" value="DNA_pol_a/d/e_bsu"/>
</dbReference>
<dbReference type="Pfam" id="PF18018">
    <property type="entry name" value="DNA_pol_D_N"/>
    <property type="match status" value="1"/>
</dbReference>
<evidence type="ECO:0000256" key="4">
    <source>
        <dbReference type="ARBA" id="ARBA00023242"/>
    </source>
</evidence>
<feature type="domain" description="DNA polymerase delta subunit OB-fold" evidence="6">
    <location>
        <begin position="33"/>
        <end position="162"/>
    </location>
</feature>
<dbReference type="GO" id="GO:0003677">
    <property type="term" value="F:DNA binding"/>
    <property type="evidence" value="ECO:0007669"/>
    <property type="project" value="InterPro"/>
</dbReference>
<evidence type="ECO:0000256" key="2">
    <source>
        <dbReference type="ARBA" id="ARBA00006035"/>
    </source>
</evidence>
<comment type="subcellular location">
    <subcellularLocation>
        <location evidence="1">Nucleus</location>
    </subcellularLocation>
</comment>
<dbReference type="EMBL" id="HBUF01625262">
    <property type="protein sequence ID" value="CAG6781939.1"/>
    <property type="molecule type" value="Transcribed_RNA"/>
</dbReference>
<dbReference type="InterPro" id="IPR024826">
    <property type="entry name" value="DNA_pol_delta/II_ssu"/>
</dbReference>
<dbReference type="EMBL" id="HBUF01625263">
    <property type="protein sequence ID" value="CAG6781941.1"/>
    <property type="molecule type" value="Transcribed_RNA"/>
</dbReference>
<keyword evidence="4" id="KW-0539">Nucleus</keyword>
<dbReference type="CDD" id="cd07387">
    <property type="entry name" value="MPP_PolD2_C"/>
    <property type="match status" value="1"/>
</dbReference>
<dbReference type="EMBL" id="HBUF01391661">
    <property type="protein sequence ID" value="CAG6734061.1"/>
    <property type="molecule type" value="Transcribed_RNA"/>
</dbReference>
<dbReference type="EMBL" id="HBUF01391660">
    <property type="protein sequence ID" value="CAG6734060.1"/>
    <property type="molecule type" value="Transcribed_RNA"/>
</dbReference>
<evidence type="ECO:0000256" key="3">
    <source>
        <dbReference type="ARBA" id="ARBA00022705"/>
    </source>
</evidence>
<dbReference type="EMBL" id="HBUF01625264">
    <property type="protein sequence ID" value="CAG6781943.1"/>
    <property type="molecule type" value="Transcribed_RNA"/>
</dbReference>
<keyword evidence="3" id="KW-0235">DNA replication</keyword>
<dbReference type="Gene3D" id="2.40.50.430">
    <property type="match status" value="1"/>
</dbReference>
<protein>
    <submittedName>
        <fullName evidence="7">DNA polymerase delta subunit 2</fullName>
    </submittedName>
</protein>
<evidence type="ECO:0000313" key="7">
    <source>
        <dbReference type="EMBL" id="CAG6781939.1"/>
    </source>
</evidence>
<dbReference type="GO" id="GO:0043625">
    <property type="term" value="C:delta DNA polymerase complex"/>
    <property type="evidence" value="ECO:0007669"/>
    <property type="project" value="TreeGrafter"/>
</dbReference>
<feature type="domain" description="DNA polymerase alpha/delta/epsilon subunit B" evidence="5">
    <location>
        <begin position="184"/>
        <end position="395"/>
    </location>
</feature>
<dbReference type="AlphaFoldDB" id="A0A8D9BB36"/>
<dbReference type="InterPro" id="IPR040663">
    <property type="entry name" value="DNA_pol_D_N"/>
</dbReference>